<dbReference type="InParanoid" id="A0A0G4FXI1"/>
<dbReference type="VEuPathDB" id="CryptoDB:Vbra_21730"/>
<feature type="region of interest" description="Disordered" evidence="1">
    <location>
        <begin position="67"/>
        <end position="112"/>
    </location>
</feature>
<dbReference type="PROSITE" id="PS50004">
    <property type="entry name" value="C2"/>
    <property type="match status" value="1"/>
</dbReference>
<reference evidence="3 4" key="1">
    <citation type="submission" date="2014-11" db="EMBL/GenBank/DDBJ databases">
        <authorList>
            <person name="Zhu J."/>
            <person name="Qi W."/>
            <person name="Song R."/>
        </authorList>
    </citation>
    <scope>NUCLEOTIDE SEQUENCE [LARGE SCALE GENOMIC DNA]</scope>
</reference>
<sequence length="732" mass="82995">MWSSLFFPEVLGRTPVLGPRPKCQQCGVRDCCVKWDGTFERYCGLSCQRIAEGESQARDHIVVDELEPPQQPSSSEEQESSLHDRLSEQEEEESEEQFVAEETEEEDSYEEITDRARQLWRKVAHIRRARRLPYVPRGSRGDESDVPSAFVKLRVPINEDTMEEKHTSCQPDTHDPTWNEPKHFHLEWTDAHLPLPLLSESRQWRLKARLFSNTAKGSVVAEGDIGIQVEWRPESTDAQQRDAQYQWLCETLGVSGDADSLEEPLHGPLSLSVESAGGLPSDESTGEPPSAYVNITVPTSRETREQWTLPPVKTTCDPEWCLSKTFQLDFQPGLVPENILVELFAVQRRHPAILLGEVEIPLPRSTISIHLETALLSNAAKSHHHAAGVINISVQWGVAAQAGGPLRLFTFGRLAHKFRGRRAEQDMDEGEGFGQYEWPATNEEYQGQLETFLKECEAVIGQPMFSAPVHPVPERNGHDEKANTSTSSMLLPSWHPDVAFRGVAMSTDPFLSHFGVPARWPSPGRAILCANQHCQEPVVLDDFREATHRREATLWELCAACQAILYLTCALMDPPRLLDITSVDDYLCELHIDAYLAIAFPDSRLLWANLRQLLEAQRFRDVHVQEASRRCRDASQMDAVLQLPSSKLFCRRDWRTHRPDALRRLARLKLHQHPRLQDLLLSTAPARLVYKDAPRRDHGYASALGSVWMELRDELAASRQEGMTAWRARRSA</sequence>
<dbReference type="InterPro" id="IPR035892">
    <property type="entry name" value="C2_domain_sf"/>
</dbReference>
<dbReference type="Gene3D" id="1.10.357.40">
    <property type="entry name" value="YbiA-like"/>
    <property type="match status" value="1"/>
</dbReference>
<proteinExistence type="predicted"/>
<dbReference type="InterPro" id="IPR000008">
    <property type="entry name" value="C2_dom"/>
</dbReference>
<dbReference type="Proteomes" id="UP000041254">
    <property type="component" value="Unassembled WGS sequence"/>
</dbReference>
<protein>
    <recommendedName>
        <fullName evidence="2">C2 domain-containing protein</fullName>
    </recommendedName>
</protein>
<accession>A0A0G4FXI1</accession>
<dbReference type="CDD" id="cd00030">
    <property type="entry name" value="C2"/>
    <property type="match status" value="2"/>
</dbReference>
<dbReference type="Pfam" id="PF00168">
    <property type="entry name" value="C2"/>
    <property type="match status" value="2"/>
</dbReference>
<dbReference type="AlphaFoldDB" id="A0A0G4FXI1"/>
<evidence type="ECO:0000259" key="2">
    <source>
        <dbReference type="PROSITE" id="PS50004"/>
    </source>
</evidence>
<feature type="region of interest" description="Disordered" evidence="1">
    <location>
        <begin position="259"/>
        <end position="291"/>
    </location>
</feature>
<evidence type="ECO:0000256" key="1">
    <source>
        <dbReference type="SAM" id="MobiDB-lite"/>
    </source>
</evidence>
<dbReference type="InterPro" id="IPR012816">
    <property type="entry name" value="NADAR"/>
</dbReference>
<dbReference type="InterPro" id="IPR037238">
    <property type="entry name" value="YbiA-like_sf"/>
</dbReference>
<name>A0A0G4FXI1_VITBC</name>
<dbReference type="SUPFAM" id="SSF49562">
    <property type="entry name" value="C2 domain (Calcium/lipid-binding domain, CaLB)"/>
    <property type="match status" value="2"/>
</dbReference>
<dbReference type="EMBL" id="CDMY01000516">
    <property type="protein sequence ID" value="CEM19570.1"/>
    <property type="molecule type" value="Genomic_DNA"/>
</dbReference>
<dbReference type="SUPFAM" id="SSF143990">
    <property type="entry name" value="YbiA-like"/>
    <property type="match status" value="1"/>
</dbReference>
<gene>
    <name evidence="3" type="ORF">Vbra_21730</name>
</gene>
<keyword evidence="4" id="KW-1185">Reference proteome</keyword>
<dbReference type="Gene3D" id="2.60.40.150">
    <property type="entry name" value="C2 domain"/>
    <property type="match status" value="1"/>
</dbReference>
<dbReference type="OrthoDB" id="330049at2759"/>
<dbReference type="CDD" id="cd15457">
    <property type="entry name" value="NADAR"/>
    <property type="match status" value="1"/>
</dbReference>
<feature type="compositionally biased region" description="Acidic residues" evidence="1">
    <location>
        <begin position="89"/>
        <end position="111"/>
    </location>
</feature>
<organism evidence="3 4">
    <name type="scientific">Vitrella brassicaformis (strain CCMP3155)</name>
    <dbReference type="NCBI Taxonomy" id="1169540"/>
    <lineage>
        <taxon>Eukaryota</taxon>
        <taxon>Sar</taxon>
        <taxon>Alveolata</taxon>
        <taxon>Colpodellida</taxon>
        <taxon>Vitrellaceae</taxon>
        <taxon>Vitrella</taxon>
    </lineage>
</organism>
<evidence type="ECO:0000313" key="4">
    <source>
        <dbReference type="Proteomes" id="UP000041254"/>
    </source>
</evidence>
<feature type="domain" description="C2" evidence="2">
    <location>
        <begin position="248"/>
        <end position="375"/>
    </location>
</feature>
<evidence type="ECO:0000313" key="3">
    <source>
        <dbReference type="EMBL" id="CEM19570.1"/>
    </source>
</evidence>